<evidence type="ECO:0000259" key="8">
    <source>
        <dbReference type="Pfam" id="PF01618"/>
    </source>
</evidence>
<gene>
    <name evidence="9" type="primary">exbB_2</name>
    <name evidence="9" type="ORF">Pan265_05470</name>
</gene>
<dbReference type="EMBL" id="CP036280">
    <property type="protein sequence ID" value="QDU70715.1"/>
    <property type="molecule type" value="Genomic_DNA"/>
</dbReference>
<organism evidence="9 10">
    <name type="scientific">Mucisphaera calidilacus</name>
    <dbReference type="NCBI Taxonomy" id="2527982"/>
    <lineage>
        <taxon>Bacteria</taxon>
        <taxon>Pseudomonadati</taxon>
        <taxon>Planctomycetota</taxon>
        <taxon>Phycisphaerae</taxon>
        <taxon>Phycisphaerales</taxon>
        <taxon>Phycisphaeraceae</taxon>
        <taxon>Mucisphaera</taxon>
    </lineage>
</organism>
<dbReference type="PANTHER" id="PTHR30625">
    <property type="entry name" value="PROTEIN TOLQ"/>
    <property type="match status" value="1"/>
</dbReference>
<feature type="transmembrane region" description="Helical" evidence="7">
    <location>
        <begin position="30"/>
        <end position="54"/>
    </location>
</feature>
<dbReference type="RefSeq" id="WP_145444868.1">
    <property type="nucleotide sequence ID" value="NZ_CP036280.1"/>
</dbReference>
<keyword evidence="10" id="KW-1185">Reference proteome</keyword>
<evidence type="ECO:0000313" key="10">
    <source>
        <dbReference type="Proteomes" id="UP000320386"/>
    </source>
</evidence>
<evidence type="ECO:0000256" key="1">
    <source>
        <dbReference type="ARBA" id="ARBA00004651"/>
    </source>
</evidence>
<keyword evidence="5 7" id="KW-0472">Membrane</keyword>
<evidence type="ECO:0000256" key="6">
    <source>
        <dbReference type="RuleBase" id="RU004057"/>
    </source>
</evidence>
<dbReference type="PANTHER" id="PTHR30625:SF11">
    <property type="entry name" value="MOTA_TOLQ_EXBB PROTON CHANNEL DOMAIN-CONTAINING PROTEIN"/>
    <property type="match status" value="1"/>
</dbReference>
<sequence length="233" mass="24348">MNDVVQLVLAQDPGDVPGGVMMFFQAGDSFGQVILIILWLMSFVGVAAAVWSWTRARGELALPKNLERGLLEPARRGDLREVRSAAQSLRGVFGRLLRAVTGSPVGEAARHAADEAAGIEWQKLTRPVEAIALMGQVAPMVGLFGTVYGMIRAFVALVESGPAGGGDLKLAAGISTALVTTFWGLVVAIPASIIAQVLLSSIEQRLSEALSVAQRIAGMMQGGDPDADADGQG</sequence>
<evidence type="ECO:0000256" key="2">
    <source>
        <dbReference type="ARBA" id="ARBA00022475"/>
    </source>
</evidence>
<dbReference type="Pfam" id="PF01618">
    <property type="entry name" value="MotA_ExbB"/>
    <property type="match status" value="1"/>
</dbReference>
<keyword evidence="3 7" id="KW-0812">Transmembrane</keyword>
<dbReference type="InterPro" id="IPR050790">
    <property type="entry name" value="ExbB/TolQ_transport"/>
</dbReference>
<keyword evidence="6" id="KW-0813">Transport</keyword>
<proteinExistence type="inferred from homology"/>
<comment type="similarity">
    <text evidence="6">Belongs to the exbB/tolQ family.</text>
</comment>
<feature type="transmembrane region" description="Helical" evidence="7">
    <location>
        <begin position="130"/>
        <end position="151"/>
    </location>
</feature>
<evidence type="ECO:0000256" key="7">
    <source>
        <dbReference type="SAM" id="Phobius"/>
    </source>
</evidence>
<evidence type="ECO:0000256" key="3">
    <source>
        <dbReference type="ARBA" id="ARBA00022692"/>
    </source>
</evidence>
<dbReference type="GO" id="GO:0005886">
    <property type="term" value="C:plasma membrane"/>
    <property type="evidence" value="ECO:0007669"/>
    <property type="project" value="UniProtKB-SubCell"/>
</dbReference>
<dbReference type="InterPro" id="IPR002898">
    <property type="entry name" value="MotA_ExbB_proton_chnl"/>
</dbReference>
<keyword evidence="4 7" id="KW-1133">Transmembrane helix</keyword>
<evidence type="ECO:0000313" key="9">
    <source>
        <dbReference type="EMBL" id="QDU70715.1"/>
    </source>
</evidence>
<keyword evidence="2" id="KW-1003">Cell membrane</keyword>
<dbReference type="KEGG" id="mcad:Pan265_05470"/>
<feature type="transmembrane region" description="Helical" evidence="7">
    <location>
        <begin position="171"/>
        <end position="199"/>
    </location>
</feature>
<reference evidence="9 10" key="1">
    <citation type="submission" date="2019-02" db="EMBL/GenBank/DDBJ databases">
        <title>Deep-cultivation of Planctomycetes and their phenomic and genomic characterization uncovers novel biology.</title>
        <authorList>
            <person name="Wiegand S."/>
            <person name="Jogler M."/>
            <person name="Boedeker C."/>
            <person name="Pinto D."/>
            <person name="Vollmers J."/>
            <person name="Rivas-Marin E."/>
            <person name="Kohn T."/>
            <person name="Peeters S.H."/>
            <person name="Heuer A."/>
            <person name="Rast P."/>
            <person name="Oberbeckmann S."/>
            <person name="Bunk B."/>
            <person name="Jeske O."/>
            <person name="Meyerdierks A."/>
            <person name="Storesund J.E."/>
            <person name="Kallscheuer N."/>
            <person name="Luecker S."/>
            <person name="Lage O.M."/>
            <person name="Pohl T."/>
            <person name="Merkel B.J."/>
            <person name="Hornburger P."/>
            <person name="Mueller R.-W."/>
            <person name="Bruemmer F."/>
            <person name="Labrenz M."/>
            <person name="Spormann A.M."/>
            <person name="Op den Camp H."/>
            <person name="Overmann J."/>
            <person name="Amann R."/>
            <person name="Jetten M.S.M."/>
            <person name="Mascher T."/>
            <person name="Medema M.H."/>
            <person name="Devos D.P."/>
            <person name="Kaster A.-K."/>
            <person name="Ovreas L."/>
            <person name="Rohde M."/>
            <person name="Galperin M.Y."/>
            <person name="Jogler C."/>
        </authorList>
    </citation>
    <scope>NUCLEOTIDE SEQUENCE [LARGE SCALE GENOMIC DNA]</scope>
    <source>
        <strain evidence="9 10">Pan265</strain>
    </source>
</reference>
<comment type="subcellular location">
    <subcellularLocation>
        <location evidence="1">Cell membrane</location>
        <topology evidence="1">Multi-pass membrane protein</topology>
    </subcellularLocation>
    <subcellularLocation>
        <location evidence="6">Membrane</location>
        <topology evidence="6">Multi-pass membrane protein</topology>
    </subcellularLocation>
</comment>
<name>A0A518BUQ3_9BACT</name>
<evidence type="ECO:0000256" key="4">
    <source>
        <dbReference type="ARBA" id="ARBA00022989"/>
    </source>
</evidence>
<protein>
    <submittedName>
        <fullName evidence="9">Biopolymer transport protein ExbB</fullName>
    </submittedName>
</protein>
<keyword evidence="6" id="KW-0653">Protein transport</keyword>
<dbReference type="Proteomes" id="UP000320386">
    <property type="component" value="Chromosome"/>
</dbReference>
<feature type="domain" description="MotA/TolQ/ExbB proton channel" evidence="8">
    <location>
        <begin position="97"/>
        <end position="207"/>
    </location>
</feature>
<evidence type="ECO:0000256" key="5">
    <source>
        <dbReference type="ARBA" id="ARBA00023136"/>
    </source>
</evidence>
<dbReference type="GO" id="GO:0017038">
    <property type="term" value="P:protein import"/>
    <property type="evidence" value="ECO:0007669"/>
    <property type="project" value="TreeGrafter"/>
</dbReference>
<dbReference type="AlphaFoldDB" id="A0A518BUQ3"/>
<accession>A0A518BUQ3</accession>
<dbReference type="OrthoDB" id="9809716at2"/>